<dbReference type="Proteomes" id="UP000069205">
    <property type="component" value="Chromosome"/>
</dbReference>
<name>A0A0K2GI00_NITMO</name>
<evidence type="ECO:0000313" key="1">
    <source>
        <dbReference type="EMBL" id="ALA60598.1"/>
    </source>
</evidence>
<dbReference type="KEGG" id="nmv:NITMOv2_4219"/>
<dbReference type="STRING" id="42253.NITMOv2_4219"/>
<accession>A0A0K2GI00</accession>
<keyword evidence="2" id="KW-1185">Reference proteome</keyword>
<gene>
    <name evidence="1" type="ORF">NITMOv2_4219</name>
</gene>
<dbReference type="AlphaFoldDB" id="A0A0K2GI00"/>
<proteinExistence type="predicted"/>
<evidence type="ECO:0000313" key="2">
    <source>
        <dbReference type="Proteomes" id="UP000069205"/>
    </source>
</evidence>
<sequence length="68" mass="7316">MAAPSLSSMKTVCLPSSVKADRLIYDVQTTVRNHGRPVFNLREEVIGMGGTNFAGPIRFGHEALRGSA</sequence>
<dbReference type="EMBL" id="CP011801">
    <property type="protein sequence ID" value="ALA60598.1"/>
    <property type="molecule type" value="Genomic_DNA"/>
</dbReference>
<dbReference type="PATRIC" id="fig|42253.5.peg.4164"/>
<reference evidence="1 2" key="1">
    <citation type="journal article" date="2015" name="Proc. Natl. Acad. Sci. U.S.A.">
        <title>Expanded metabolic versatility of ubiquitous nitrite-oxidizing bacteria from the genus Nitrospira.</title>
        <authorList>
            <person name="Koch H."/>
            <person name="Lucker S."/>
            <person name="Albertsen M."/>
            <person name="Kitzinger K."/>
            <person name="Herbold C."/>
            <person name="Spieck E."/>
            <person name="Nielsen P.H."/>
            <person name="Wagner M."/>
            <person name="Daims H."/>
        </authorList>
    </citation>
    <scope>NUCLEOTIDE SEQUENCE [LARGE SCALE GENOMIC DNA]</scope>
    <source>
        <strain evidence="1 2">NSP M-1</strain>
    </source>
</reference>
<protein>
    <submittedName>
        <fullName evidence="1">Uncharacterized protein</fullName>
    </submittedName>
</protein>
<organism evidence="1 2">
    <name type="scientific">Nitrospira moscoviensis</name>
    <dbReference type="NCBI Taxonomy" id="42253"/>
    <lineage>
        <taxon>Bacteria</taxon>
        <taxon>Pseudomonadati</taxon>
        <taxon>Nitrospirota</taxon>
        <taxon>Nitrospiria</taxon>
        <taxon>Nitrospirales</taxon>
        <taxon>Nitrospiraceae</taxon>
        <taxon>Nitrospira</taxon>
    </lineage>
</organism>